<proteinExistence type="predicted"/>
<name>A0A6G0T8C9_APHGL</name>
<accession>A0A6G0T8C9</accession>
<organism evidence="3 4">
    <name type="scientific">Aphis glycines</name>
    <name type="common">Soybean aphid</name>
    <dbReference type="NCBI Taxonomy" id="307491"/>
    <lineage>
        <taxon>Eukaryota</taxon>
        <taxon>Metazoa</taxon>
        <taxon>Ecdysozoa</taxon>
        <taxon>Arthropoda</taxon>
        <taxon>Hexapoda</taxon>
        <taxon>Insecta</taxon>
        <taxon>Pterygota</taxon>
        <taxon>Neoptera</taxon>
        <taxon>Paraneoptera</taxon>
        <taxon>Hemiptera</taxon>
        <taxon>Sternorrhyncha</taxon>
        <taxon>Aphidomorpha</taxon>
        <taxon>Aphidoidea</taxon>
        <taxon>Aphididae</taxon>
        <taxon>Aphidini</taxon>
        <taxon>Aphis</taxon>
        <taxon>Aphis</taxon>
    </lineage>
</organism>
<feature type="coiled-coil region" evidence="1">
    <location>
        <begin position="25"/>
        <end position="66"/>
    </location>
</feature>
<gene>
    <name evidence="3" type="ORF">AGLY_013700</name>
</gene>
<reference evidence="3 4" key="1">
    <citation type="submission" date="2019-08" db="EMBL/GenBank/DDBJ databases">
        <title>The genome of the soybean aphid Biotype 1, its phylome, world population structure and adaptation to the North American continent.</title>
        <authorList>
            <person name="Giordano R."/>
            <person name="Donthu R.K."/>
            <person name="Hernandez A.G."/>
            <person name="Wright C.L."/>
            <person name="Zimin A.V."/>
        </authorList>
    </citation>
    <scope>NUCLEOTIDE SEQUENCE [LARGE SCALE GENOMIC DNA]</scope>
    <source>
        <tissue evidence="3">Whole aphids</tissue>
    </source>
</reference>
<dbReference type="OrthoDB" id="6778856at2759"/>
<feature type="region of interest" description="Disordered" evidence="2">
    <location>
        <begin position="181"/>
        <end position="205"/>
    </location>
</feature>
<dbReference type="Proteomes" id="UP000475862">
    <property type="component" value="Unassembled WGS sequence"/>
</dbReference>
<sequence length="205" mass="23561">MHQGYSLCHWKPPPKFEIEALFLLFNDLKGELKRLVSHIAELKIENSKLLSEVDNLKLKVSKIESTQPPSSPPELVSQILQKIFERDKCRLNVLVCGLSESLTTSTTQCTPLPAFLKSVRLGKPKTDNPSSSENYLQFRMVKTPLQRQLLRSSHQELDRRNKNSEKDLCIRFVNGISKVTSVQSKNNDYRQHHPPYQPPSQRVEN</sequence>
<protein>
    <submittedName>
        <fullName evidence="3">Uncharacterized protein</fullName>
    </submittedName>
</protein>
<keyword evidence="1" id="KW-0175">Coiled coil</keyword>
<evidence type="ECO:0000256" key="1">
    <source>
        <dbReference type="SAM" id="Coils"/>
    </source>
</evidence>
<comment type="caution">
    <text evidence="3">The sequence shown here is derived from an EMBL/GenBank/DDBJ whole genome shotgun (WGS) entry which is preliminary data.</text>
</comment>
<evidence type="ECO:0000313" key="3">
    <source>
        <dbReference type="EMBL" id="KAE9527052.1"/>
    </source>
</evidence>
<keyword evidence="4" id="KW-1185">Reference proteome</keyword>
<evidence type="ECO:0000313" key="4">
    <source>
        <dbReference type="Proteomes" id="UP000475862"/>
    </source>
</evidence>
<dbReference type="EMBL" id="VYZN01000054">
    <property type="protein sequence ID" value="KAE9527052.1"/>
    <property type="molecule type" value="Genomic_DNA"/>
</dbReference>
<evidence type="ECO:0000256" key="2">
    <source>
        <dbReference type="SAM" id="MobiDB-lite"/>
    </source>
</evidence>
<dbReference type="AlphaFoldDB" id="A0A6G0T8C9"/>